<dbReference type="CDD" id="cd03349">
    <property type="entry name" value="LbH_XAT"/>
    <property type="match status" value="1"/>
</dbReference>
<organism evidence="1 2">
    <name type="scientific">Pelotomaculum propionicicum</name>
    <dbReference type="NCBI Taxonomy" id="258475"/>
    <lineage>
        <taxon>Bacteria</taxon>
        <taxon>Bacillati</taxon>
        <taxon>Bacillota</taxon>
        <taxon>Clostridia</taxon>
        <taxon>Eubacteriales</taxon>
        <taxon>Desulfotomaculaceae</taxon>
        <taxon>Pelotomaculum</taxon>
    </lineage>
</organism>
<dbReference type="Proteomes" id="UP000297597">
    <property type="component" value="Unassembled WGS sequence"/>
</dbReference>
<evidence type="ECO:0000313" key="1">
    <source>
        <dbReference type="EMBL" id="TEB12582.1"/>
    </source>
</evidence>
<proteinExistence type="predicted"/>
<dbReference type="RefSeq" id="WP_134212788.1">
    <property type="nucleotide sequence ID" value="NZ_QFFZ01000006.1"/>
</dbReference>
<dbReference type="InterPro" id="IPR050179">
    <property type="entry name" value="Trans_hexapeptide_repeat"/>
</dbReference>
<dbReference type="EMBL" id="QFFZ01000006">
    <property type="protein sequence ID" value="TEB12582.1"/>
    <property type="molecule type" value="Genomic_DNA"/>
</dbReference>
<dbReference type="AlphaFoldDB" id="A0A4Y7RV45"/>
<accession>A0A4Y7RV45</accession>
<dbReference type="OrthoDB" id="9801697at2"/>
<keyword evidence="1" id="KW-0808">Transferase</keyword>
<protein>
    <submittedName>
        <fullName evidence="1">Streptogramin A acetyltransferase</fullName>
        <ecNumber evidence="1">2.3.1.-</ecNumber>
    </submittedName>
</protein>
<dbReference type="Gene3D" id="2.160.10.10">
    <property type="entry name" value="Hexapeptide repeat proteins"/>
    <property type="match status" value="1"/>
</dbReference>
<dbReference type="Pfam" id="PF00132">
    <property type="entry name" value="Hexapep"/>
    <property type="match status" value="1"/>
</dbReference>
<dbReference type="GO" id="GO:0016746">
    <property type="term" value="F:acyltransferase activity"/>
    <property type="evidence" value="ECO:0007669"/>
    <property type="project" value="UniProtKB-KW"/>
</dbReference>
<sequence>MGVTIGEHSVATPFHFMIFSPDDVIQVGKYCGLSIGAKILGGGEHFLNNVAAFPVFSIQNFIENAKGIFTNGPAAIENLLAGLMENYKTEVYTKGSTIIGNDVLIMYNALILSGVRIGDGAIVGAGAVVTKDVPPYAIVAGNPARIIKYRFSEEQIKALLRIRWWDWSDEEIKEFKEYFSGDIETFILKAFEKMEEEGRL</sequence>
<dbReference type="InterPro" id="IPR001451">
    <property type="entry name" value="Hexapep"/>
</dbReference>
<dbReference type="SUPFAM" id="SSF51161">
    <property type="entry name" value="Trimeric LpxA-like enzymes"/>
    <property type="match status" value="1"/>
</dbReference>
<dbReference type="PANTHER" id="PTHR43300">
    <property type="entry name" value="ACETYLTRANSFERASE"/>
    <property type="match status" value="1"/>
</dbReference>
<comment type="caution">
    <text evidence="1">The sequence shown here is derived from an EMBL/GenBank/DDBJ whole genome shotgun (WGS) entry which is preliminary data.</text>
</comment>
<reference evidence="1 2" key="1">
    <citation type="journal article" date="2018" name="Environ. Microbiol.">
        <title>Novel energy conservation strategies and behaviour of Pelotomaculum schinkii driving syntrophic propionate catabolism.</title>
        <authorList>
            <person name="Hidalgo-Ahumada C.A.P."/>
            <person name="Nobu M.K."/>
            <person name="Narihiro T."/>
            <person name="Tamaki H."/>
            <person name="Liu W.T."/>
            <person name="Kamagata Y."/>
            <person name="Stams A.J.M."/>
            <person name="Imachi H."/>
            <person name="Sousa D.Z."/>
        </authorList>
    </citation>
    <scope>NUCLEOTIDE SEQUENCE [LARGE SCALE GENOMIC DNA]</scope>
    <source>
        <strain evidence="1 2">MGP</strain>
    </source>
</reference>
<keyword evidence="1" id="KW-0012">Acyltransferase</keyword>
<keyword evidence="2" id="KW-1185">Reference proteome</keyword>
<dbReference type="PANTHER" id="PTHR43300:SF11">
    <property type="entry name" value="ACETYLTRANSFERASE RV3034C-RELATED"/>
    <property type="match status" value="1"/>
</dbReference>
<gene>
    <name evidence="1" type="primary">vatD_2</name>
    <name evidence="1" type="ORF">Pmgp_00913</name>
</gene>
<dbReference type="EC" id="2.3.1.-" evidence="1"/>
<evidence type="ECO:0000313" key="2">
    <source>
        <dbReference type="Proteomes" id="UP000297597"/>
    </source>
</evidence>
<name>A0A4Y7RV45_9FIRM</name>
<dbReference type="InterPro" id="IPR011004">
    <property type="entry name" value="Trimer_LpxA-like_sf"/>
</dbReference>